<dbReference type="EMBL" id="KQ459580">
    <property type="protein sequence ID" value="KPI99334.1"/>
    <property type="molecule type" value="Genomic_DNA"/>
</dbReference>
<evidence type="ECO:0000313" key="7">
    <source>
        <dbReference type="EMBL" id="KPI99334.1"/>
    </source>
</evidence>
<keyword evidence="3 5" id="KW-1133">Transmembrane helix</keyword>
<keyword evidence="8" id="KW-1185">Reference proteome</keyword>
<keyword evidence="4 5" id="KW-0472">Membrane</keyword>
<feature type="transmembrane region" description="Helical" evidence="5">
    <location>
        <begin position="947"/>
        <end position="968"/>
    </location>
</feature>
<name>A0A194Q2V8_PAPXU</name>
<accession>A0A194Q2V8</accession>
<dbReference type="AlphaFoldDB" id="A0A194Q2V8"/>
<feature type="transmembrane region" description="Helical" evidence="5">
    <location>
        <begin position="131"/>
        <end position="152"/>
    </location>
</feature>
<feature type="transmembrane region" description="Helical" evidence="5">
    <location>
        <begin position="407"/>
        <end position="426"/>
    </location>
</feature>
<feature type="transmembrane region" description="Helical" evidence="5">
    <location>
        <begin position="888"/>
        <end position="908"/>
    </location>
</feature>
<feature type="transmembrane region" description="Helical" evidence="5">
    <location>
        <begin position="432"/>
        <end position="453"/>
    </location>
</feature>
<feature type="domain" description="Cationic amino acid transporter C-terminal" evidence="6">
    <location>
        <begin position="920"/>
        <end position="970"/>
    </location>
</feature>
<organism evidence="7 8">
    <name type="scientific">Papilio xuthus</name>
    <name type="common">Asian swallowtail butterfly</name>
    <dbReference type="NCBI Taxonomy" id="66420"/>
    <lineage>
        <taxon>Eukaryota</taxon>
        <taxon>Metazoa</taxon>
        <taxon>Ecdysozoa</taxon>
        <taxon>Arthropoda</taxon>
        <taxon>Hexapoda</taxon>
        <taxon>Insecta</taxon>
        <taxon>Pterygota</taxon>
        <taxon>Neoptera</taxon>
        <taxon>Endopterygota</taxon>
        <taxon>Lepidoptera</taxon>
        <taxon>Glossata</taxon>
        <taxon>Ditrysia</taxon>
        <taxon>Papilionoidea</taxon>
        <taxon>Papilionidae</taxon>
        <taxon>Papilioninae</taxon>
        <taxon>Papilio</taxon>
    </lineage>
</organism>
<dbReference type="Pfam" id="PF13520">
    <property type="entry name" value="AA_permease_2"/>
    <property type="match status" value="1"/>
</dbReference>
<evidence type="ECO:0000259" key="6">
    <source>
        <dbReference type="Pfam" id="PF13906"/>
    </source>
</evidence>
<feature type="transmembrane region" description="Helical" evidence="5">
    <location>
        <begin position="99"/>
        <end position="119"/>
    </location>
</feature>
<feature type="transmembrane region" description="Helical" evidence="5">
    <location>
        <begin position="920"/>
        <end position="941"/>
    </location>
</feature>
<dbReference type="Pfam" id="PF13906">
    <property type="entry name" value="AA_permease_C"/>
    <property type="match status" value="1"/>
</dbReference>
<evidence type="ECO:0000256" key="5">
    <source>
        <dbReference type="SAM" id="Phobius"/>
    </source>
</evidence>
<feature type="transmembrane region" description="Helical" evidence="5">
    <location>
        <begin position="311"/>
        <end position="337"/>
    </location>
</feature>
<feature type="transmembrane region" description="Helical" evidence="5">
    <location>
        <begin position="270"/>
        <end position="290"/>
    </location>
</feature>
<dbReference type="GO" id="GO:0005886">
    <property type="term" value="C:plasma membrane"/>
    <property type="evidence" value="ECO:0007669"/>
    <property type="project" value="TreeGrafter"/>
</dbReference>
<feature type="transmembrane region" description="Helical" evidence="5">
    <location>
        <begin position="223"/>
        <end position="243"/>
    </location>
</feature>
<feature type="transmembrane region" description="Helical" evidence="5">
    <location>
        <begin position="62"/>
        <end position="87"/>
    </location>
</feature>
<dbReference type="Gene3D" id="1.20.1740.10">
    <property type="entry name" value="Amino acid/polyamine transporter I"/>
    <property type="match status" value="2"/>
</dbReference>
<evidence type="ECO:0000256" key="4">
    <source>
        <dbReference type="ARBA" id="ARBA00023136"/>
    </source>
</evidence>
<dbReference type="Proteomes" id="UP000053268">
    <property type="component" value="Unassembled WGS sequence"/>
</dbReference>
<feature type="transmembrane region" description="Helical" evidence="5">
    <location>
        <begin position="199"/>
        <end position="216"/>
    </location>
</feature>
<feature type="transmembrane region" description="Helical" evidence="5">
    <location>
        <begin position="357"/>
        <end position="386"/>
    </location>
</feature>
<evidence type="ECO:0000256" key="1">
    <source>
        <dbReference type="ARBA" id="ARBA00004141"/>
    </source>
</evidence>
<reference evidence="7 8" key="1">
    <citation type="journal article" date="2015" name="Nat. Commun.">
        <title>Outbred genome sequencing and CRISPR/Cas9 gene editing in butterflies.</title>
        <authorList>
            <person name="Li X."/>
            <person name="Fan D."/>
            <person name="Zhang W."/>
            <person name="Liu G."/>
            <person name="Zhang L."/>
            <person name="Zhao L."/>
            <person name="Fang X."/>
            <person name="Chen L."/>
            <person name="Dong Y."/>
            <person name="Chen Y."/>
            <person name="Ding Y."/>
            <person name="Zhao R."/>
            <person name="Feng M."/>
            <person name="Zhu Y."/>
            <person name="Feng Y."/>
            <person name="Jiang X."/>
            <person name="Zhu D."/>
            <person name="Xiang H."/>
            <person name="Feng X."/>
            <person name="Li S."/>
            <person name="Wang J."/>
            <person name="Zhang G."/>
            <person name="Kronforst M.R."/>
            <person name="Wang W."/>
        </authorList>
    </citation>
    <scope>NUCLEOTIDE SEQUENCE [LARGE SCALE GENOMIC DNA]</scope>
    <source>
        <strain evidence="7">Ya'a_city_454_Px</strain>
        <tissue evidence="7">Whole body</tissue>
    </source>
</reference>
<gene>
    <name evidence="7" type="ORF">RR46_05518</name>
</gene>
<comment type="subcellular location">
    <subcellularLocation>
        <location evidence="1">Membrane</location>
        <topology evidence="1">Multi-pass membrane protein</topology>
    </subcellularLocation>
</comment>
<evidence type="ECO:0000256" key="2">
    <source>
        <dbReference type="ARBA" id="ARBA00022692"/>
    </source>
</evidence>
<dbReference type="PANTHER" id="PTHR43243">
    <property type="entry name" value="INNER MEMBRANE TRANSPORTER YGJI-RELATED"/>
    <property type="match status" value="1"/>
</dbReference>
<keyword evidence="2 5" id="KW-0812">Transmembrane</keyword>
<evidence type="ECO:0000313" key="8">
    <source>
        <dbReference type="Proteomes" id="UP000053268"/>
    </source>
</evidence>
<dbReference type="FunFam" id="1.20.1740.10:FF:000010">
    <property type="entry name" value="probable cationic amino acid transporter"/>
    <property type="match status" value="1"/>
</dbReference>
<protein>
    <submittedName>
        <fullName evidence="7">Low affinity cationic amino acid transporter 2</fullName>
    </submittedName>
</protein>
<proteinExistence type="predicted"/>
<dbReference type="GO" id="GO:0015189">
    <property type="term" value="F:L-lysine transmembrane transporter activity"/>
    <property type="evidence" value="ECO:0007669"/>
    <property type="project" value="TreeGrafter"/>
</dbReference>
<sequence length="1003" mass="106479">MTAPGFNDCTNYGSVQNHPGHEYTVRQAYEDGGIKAGAVRAARLAYGILSRRKAAEEGVARLARVLSALDLTALGVGSTLGVGVYVLAGDVAKNYAGPAVILSFLLAAVASVFAGLCYAEFGARVPKAGSAYVYSYVCVGEFMAFIIGWNLILEYIIGAASVVKALSEYLDSLLNKAMSTHLEAVLPLNTPHLARYPDFFAFAVIMAFSVALAFGVKESTKFNNFCTGVNLCVVLFVIISGSFKADTKNWRIPASEVPKTETKDFGSGGFAPYGLAGIIKGAAVCFYGFIGFDCVATAGEEARRPQKTIPFAVVASLLIVFLAYCGVSSVLTLMMPYYMQDEKAPFPFVYDQLGWPWAKYAVSVGAICALCSSLLGAVFPLPRIIYAMASDGLLFKFMGAVSERFQTPLVGTIIAGLFTGTLAMIFELEQLIHMMSIGTLLAYSMVASCVLLLRYERSQSGQRGAEAVEVEVSVRGVLRQLVNAEQHAAPTALSTALVSTLVAFYGQRGAEAVEVEVSVRGVLRQLVNAEQHAAPTALSTALVSTLVAFYGQRGAEAVEVEVSVRGVLRQLVNAEQHAAPTALSTALVSTLVAFYGQRGAEAVEVEVSVRGVLRQLVNAEQHAAPTALSTALVSTLVAFYGQRGAEAVEVEVSVRGVLRQLVNAEQHAAPTALSTALVSTLVAFYGQRGAEAVEVEVSVRGVLRQLVNAEQHAAPTALSTALVSTLVAFYGQRGAEAVEVEVSVRGVLRQLVNAEQHAAPTALSTALVSTLVAFYGQRGAEAVEVEVSVRGVLRQLVNAEQHAAPTALSTALVSTLVAFYGQRGAEAVEVEVSVRGVLRQLVNAEQHAAPTALSTALVSTLVAFYGVWCLVTMLVVNRAGAGVLAGELGPVCALVCGAALLLATLYCISRQPVSEKKLAFSVPLVPWLPGISILINVYLMLNLDYATWIRFAVWITAGLIIYVTYGAWHSSERRKTLDSVQLADLHNDSRTELLQRGGLHALG</sequence>
<dbReference type="GO" id="GO:0000064">
    <property type="term" value="F:L-ornithine transmembrane transporter activity"/>
    <property type="evidence" value="ECO:0007669"/>
    <property type="project" value="TreeGrafter"/>
</dbReference>
<dbReference type="InterPro" id="IPR002293">
    <property type="entry name" value="AA/rel_permease1"/>
</dbReference>
<dbReference type="InterPro" id="IPR029485">
    <property type="entry name" value="CAT_C"/>
</dbReference>
<feature type="transmembrane region" description="Helical" evidence="5">
    <location>
        <begin position="856"/>
        <end position="876"/>
    </location>
</feature>
<evidence type="ECO:0000256" key="3">
    <source>
        <dbReference type="ARBA" id="ARBA00022989"/>
    </source>
</evidence>
<dbReference type="GO" id="GO:0097638">
    <property type="term" value="P:L-arginine import across plasma membrane"/>
    <property type="evidence" value="ECO:0007669"/>
    <property type="project" value="TreeGrafter"/>
</dbReference>
<dbReference type="PANTHER" id="PTHR43243:SF103">
    <property type="entry name" value="LOW AFFINITY CATIONIC AMINO ACID TRANSPORTER 2-LIKE PROTEIN"/>
    <property type="match status" value="1"/>
</dbReference>
<dbReference type="GO" id="GO:0061459">
    <property type="term" value="F:L-arginine transmembrane transporter activity"/>
    <property type="evidence" value="ECO:0007669"/>
    <property type="project" value="TreeGrafter"/>
</dbReference>
<dbReference type="STRING" id="66420.A0A194Q2V8"/>